<dbReference type="Proteomes" id="UP000236319">
    <property type="component" value="Unassembled WGS sequence"/>
</dbReference>
<dbReference type="GeneID" id="39875070"/>
<organism evidence="3 4">
    <name type="scientific">Babesia ovata</name>
    <dbReference type="NCBI Taxonomy" id="189622"/>
    <lineage>
        <taxon>Eukaryota</taxon>
        <taxon>Sar</taxon>
        <taxon>Alveolata</taxon>
        <taxon>Apicomplexa</taxon>
        <taxon>Aconoidasida</taxon>
        <taxon>Piroplasmida</taxon>
        <taxon>Babesiidae</taxon>
        <taxon>Babesia</taxon>
    </lineage>
</organism>
<dbReference type="Gene3D" id="1.25.10.10">
    <property type="entry name" value="Leucine-rich Repeat Variant"/>
    <property type="match status" value="1"/>
</dbReference>
<dbReference type="AlphaFoldDB" id="A0A2H6KE74"/>
<dbReference type="InterPro" id="IPR011989">
    <property type="entry name" value="ARM-like"/>
</dbReference>
<evidence type="ECO:0000259" key="2">
    <source>
        <dbReference type="SMART" id="SM01349"/>
    </source>
</evidence>
<feature type="compositionally biased region" description="Basic and acidic residues" evidence="1">
    <location>
        <begin position="13"/>
        <end position="25"/>
    </location>
</feature>
<comment type="caution">
    <text evidence="3">The sequence shown here is derived from an EMBL/GenBank/DDBJ whole genome shotgun (WGS) entry which is preliminary data.</text>
</comment>
<dbReference type="GO" id="GO:0005929">
    <property type="term" value="C:cilium"/>
    <property type="evidence" value="ECO:0007669"/>
    <property type="project" value="TreeGrafter"/>
</dbReference>
<dbReference type="Pfam" id="PF21040">
    <property type="entry name" value="CEP104-like_TOG"/>
    <property type="match status" value="1"/>
</dbReference>
<name>A0A2H6KE74_9APIC</name>
<dbReference type="VEuPathDB" id="PiroplasmaDB:BOVATA_027930"/>
<dbReference type="SUPFAM" id="SSF48371">
    <property type="entry name" value="ARM repeat"/>
    <property type="match status" value="1"/>
</dbReference>
<dbReference type="PANTHER" id="PTHR13371">
    <property type="entry name" value="GLYCINE-, GLUTAMATE-, THIENYLCYCLOHEXYLPIPERIDINE-BINDING PROTEIN"/>
    <property type="match status" value="1"/>
</dbReference>
<dbReference type="InterPro" id="IPR052607">
    <property type="entry name" value="CEP104-like"/>
</dbReference>
<dbReference type="InterPro" id="IPR016024">
    <property type="entry name" value="ARM-type_fold"/>
</dbReference>
<dbReference type="EMBL" id="BDSA01000003">
    <property type="protein sequence ID" value="GBE61300.1"/>
    <property type="molecule type" value="Genomic_DNA"/>
</dbReference>
<dbReference type="InterPro" id="IPR034085">
    <property type="entry name" value="TOG"/>
</dbReference>
<reference evidence="3 4" key="1">
    <citation type="journal article" date="2017" name="BMC Genomics">
        <title>Whole-genome assembly of Babesia ovata and comparative genomics between closely related pathogens.</title>
        <authorList>
            <person name="Yamagishi J."/>
            <person name="Asada M."/>
            <person name="Hakimi H."/>
            <person name="Tanaka T.Q."/>
            <person name="Sugimoto C."/>
            <person name="Kawazu S."/>
        </authorList>
    </citation>
    <scope>NUCLEOTIDE SEQUENCE [LARGE SCALE GENOMIC DNA]</scope>
    <source>
        <strain evidence="3 4">Miyake</strain>
    </source>
</reference>
<dbReference type="SMART" id="SM01349">
    <property type="entry name" value="TOG"/>
    <property type="match status" value="1"/>
</dbReference>
<sequence length="504" mass="55014">MDREQRGNGARLIGDHAHGSDDPDRTPNYSSELQLPRGFITPRALPELSAHGARKQLITGRCSYATWVERLRVLREMREDVLYEPSMQHTMNGLDACICALANIVGTPVTRESPRIPNSYDVSASDGGATDRALDYPSVTSDRIVSIYKSDPRSPRCNAVAAPYEEQALPGRESYTMDDVIGSLDSMEVSKSDDQIPPALLLEANAAAGHFDDTVVHKLYSRRWLRRFEAVDDILALIDTDEILATNDDSIQKAVAGIYCALTRLFKDHALKVLIKSLDLLDSFFAFMERHGCSVATSARGATDRGEAPRSKTDRGAAVSGGSEFLEALIARLGDPVSAVINCAVCALLKVAESNTIPTYEDIVNCLIRSLGGYNSQPGARSICNRLRLISTLLLRAHLYNSHGVARLSVKQAPFFETVGALCRHSHGSVRAVAVEVLAIGMKIYFRGATPNLDPIICDAAERIQPQSASVYEGSADERTKVMIAEAQASWPADLLRARTPRQC</sequence>
<evidence type="ECO:0000256" key="1">
    <source>
        <dbReference type="SAM" id="MobiDB-lite"/>
    </source>
</evidence>
<accession>A0A2H6KE74</accession>
<protein>
    <submittedName>
        <fullName evidence="3">Centrosomal of 104 kDa-like protein, putative</fullName>
    </submittedName>
</protein>
<feature type="domain" description="TOG" evidence="2">
    <location>
        <begin position="200"/>
        <end position="470"/>
    </location>
</feature>
<feature type="region of interest" description="Disordered" evidence="1">
    <location>
        <begin position="1"/>
        <end position="30"/>
    </location>
</feature>
<keyword evidence="4" id="KW-1185">Reference proteome</keyword>
<dbReference type="PANTHER" id="PTHR13371:SF0">
    <property type="entry name" value="CENTROSOMAL PROTEIN OF 104 KDA"/>
    <property type="match status" value="1"/>
</dbReference>
<evidence type="ECO:0000313" key="4">
    <source>
        <dbReference type="Proteomes" id="UP000236319"/>
    </source>
</evidence>
<dbReference type="RefSeq" id="XP_028867543.1">
    <property type="nucleotide sequence ID" value="XM_029011710.1"/>
</dbReference>
<proteinExistence type="predicted"/>
<dbReference type="OrthoDB" id="364744at2759"/>
<gene>
    <name evidence="3" type="ORF">BOVATA_027930</name>
</gene>
<evidence type="ECO:0000313" key="3">
    <source>
        <dbReference type="EMBL" id="GBE61300.1"/>
    </source>
</evidence>